<proteinExistence type="predicted"/>
<evidence type="ECO:0000259" key="2">
    <source>
        <dbReference type="PROSITE" id="PS50003"/>
    </source>
</evidence>
<reference evidence="3" key="1">
    <citation type="submission" date="2023-01" db="EMBL/GenBank/DDBJ databases">
        <title>Genome assembly of the deep-sea coral Lophelia pertusa.</title>
        <authorList>
            <person name="Herrera S."/>
            <person name="Cordes E."/>
        </authorList>
    </citation>
    <scope>NUCLEOTIDE SEQUENCE</scope>
    <source>
        <strain evidence="3">USNM1676648</strain>
        <tissue evidence="3">Polyp</tissue>
    </source>
</reference>
<organism evidence="3 4">
    <name type="scientific">Desmophyllum pertusum</name>
    <dbReference type="NCBI Taxonomy" id="174260"/>
    <lineage>
        <taxon>Eukaryota</taxon>
        <taxon>Metazoa</taxon>
        <taxon>Cnidaria</taxon>
        <taxon>Anthozoa</taxon>
        <taxon>Hexacorallia</taxon>
        <taxon>Scleractinia</taxon>
        <taxon>Caryophylliina</taxon>
        <taxon>Caryophylliidae</taxon>
        <taxon>Desmophyllum</taxon>
    </lineage>
</organism>
<dbReference type="Proteomes" id="UP001163046">
    <property type="component" value="Unassembled WGS sequence"/>
</dbReference>
<evidence type="ECO:0000313" key="3">
    <source>
        <dbReference type="EMBL" id="KAJ7372602.1"/>
    </source>
</evidence>
<name>A0A9W9YZX4_9CNID</name>
<dbReference type="EMBL" id="MU826835">
    <property type="protein sequence ID" value="KAJ7372602.1"/>
    <property type="molecule type" value="Genomic_DNA"/>
</dbReference>
<feature type="compositionally biased region" description="Basic residues" evidence="1">
    <location>
        <begin position="68"/>
        <end position="79"/>
    </location>
</feature>
<gene>
    <name evidence="3" type="ORF">OS493_017873</name>
</gene>
<dbReference type="OrthoDB" id="5966951at2759"/>
<feature type="region of interest" description="Disordered" evidence="1">
    <location>
        <begin position="56"/>
        <end position="91"/>
    </location>
</feature>
<evidence type="ECO:0000256" key="1">
    <source>
        <dbReference type="SAM" id="MobiDB-lite"/>
    </source>
</evidence>
<dbReference type="PROSITE" id="PS50003">
    <property type="entry name" value="PH_DOMAIN"/>
    <property type="match status" value="1"/>
</dbReference>
<dbReference type="InterPro" id="IPR001849">
    <property type="entry name" value="PH_domain"/>
</dbReference>
<keyword evidence="4" id="KW-1185">Reference proteome</keyword>
<accession>A0A9W9YZX4</accession>
<protein>
    <recommendedName>
        <fullName evidence="2">PH domain-containing protein</fullName>
    </recommendedName>
</protein>
<comment type="caution">
    <text evidence="3">The sequence shown here is derived from an EMBL/GenBank/DDBJ whole genome shotgun (WGS) entry which is preliminary data.</text>
</comment>
<dbReference type="AlphaFoldDB" id="A0A9W9YZX4"/>
<evidence type="ECO:0000313" key="4">
    <source>
        <dbReference type="Proteomes" id="UP001163046"/>
    </source>
</evidence>
<feature type="domain" description="PH" evidence="2">
    <location>
        <begin position="1"/>
        <end position="54"/>
    </location>
</feature>
<sequence length="126" mass="14715">MLHVNLKKEKERRNQTVFALGPVFDNFAKRTYYISCESADDKLSWMEVVNAATESQEVPQDKFDKGRKSVRQRLNRRSSKNTASKQDPVGSKEEVCLDPLQRIEKWTNLCQIINCRIGRKLIPRME</sequence>